<proteinExistence type="predicted"/>
<dbReference type="PANTHER" id="PTHR31011:SF2">
    <property type="entry name" value="PROTEIN STB2-RELATED"/>
    <property type="match status" value="1"/>
</dbReference>
<organism evidence="3 4">
    <name type="scientific">Kluyveromyces marxianus</name>
    <name type="common">Yeast</name>
    <name type="synonym">Candida kefyr</name>
    <dbReference type="NCBI Taxonomy" id="4911"/>
    <lineage>
        <taxon>Eukaryota</taxon>
        <taxon>Fungi</taxon>
        <taxon>Dikarya</taxon>
        <taxon>Ascomycota</taxon>
        <taxon>Saccharomycotina</taxon>
        <taxon>Saccharomycetes</taxon>
        <taxon>Saccharomycetales</taxon>
        <taxon>Saccharomycetaceae</taxon>
        <taxon>Kluyveromyces</taxon>
    </lineage>
</organism>
<sequence>MSGNSHKNKVEHGRGKTNKQVLKTCKFLFPDYMGMFDLGILKHEELRYCEYMAKGLELYIVEQWVSGRKFSNVITSFTGNSSEVIYGILVRLPVDVQYWPKDFKEYHDKIIDFSSVKEMDDGTRLYVTNLSFFPSTLNLLHVKNGSMKDSWQLFQVNFNLKRLGCGSRSGNLLGEPSITSLEKFAQIYKMTTKDPEELLKNLIELVRVIQISLTYFRLLDSKFKDGTFCQHTVNAIHEWWVSYGKLYLGIDRPKNEGVLGPTTVAGIISFVLTCYFKFIVEDCISFKDPFIESSFYAGIYNFQKKHNLPKTSYLDMETMTKLFKVTSKVNGTDIFKLKRRLKSTVQDIARKTNPIQLANEILTTDLDWLIENVQGGYLGLFWSKKRQFKVSLQGTRFYDLDYNHGDPFKEDDEYLSILTNEADTTANDDESKEKHAEEQSDIEEDTPEAKWSTKEPVDSEIYYCNNQGFRNELYRRATLPQISKDKNIFQTDHKSVAPTSSDDEQQPRILGGINETTNRRRYSFSDIQETMEIWTIPFQVSPVRLARDILHIEIALRQYDAAEEEEGDDDDDDDEGCCNKNKEDCVKEASGMLDTCKRDCEALKDKDKELHFKRTAVEAELKELNSLEAKFNYDLRILDTRMRDVEQNLSQFGNRLNTLEEGLKLKSNQFKALIETDIISSALELDKYAFEFLENEQVWNEGVFLRSLRLYIWPIVKMSWDQAMGWWKPTANM</sequence>
<dbReference type="EMBL" id="CP015059">
    <property type="protein sequence ID" value="QGN17369.1"/>
    <property type="molecule type" value="Genomic_DNA"/>
</dbReference>
<keyword evidence="4" id="KW-1185">Reference proteome</keyword>
<accession>A0ABX6F2L6</accession>
<evidence type="ECO:0000259" key="2">
    <source>
        <dbReference type="Pfam" id="PF25995"/>
    </source>
</evidence>
<feature type="region of interest" description="Disordered" evidence="1">
    <location>
        <begin position="422"/>
        <end position="452"/>
    </location>
</feature>
<dbReference type="InterPro" id="IPR038919">
    <property type="entry name" value="STB2/STB2"/>
</dbReference>
<dbReference type="PANTHER" id="PTHR31011">
    <property type="entry name" value="PROTEIN STB2-RELATED"/>
    <property type="match status" value="1"/>
</dbReference>
<protein>
    <submittedName>
        <fullName evidence="3">Protein STB2</fullName>
    </submittedName>
</protein>
<reference evidence="3 4" key="1">
    <citation type="submission" date="2016-03" db="EMBL/GenBank/DDBJ databases">
        <title>How can Kluyveromyces marxianus grow so fast - potential evolutionary course in Saccharomyces Complex revealed by comparative genomics.</title>
        <authorList>
            <person name="Mo W."/>
            <person name="Lu W."/>
            <person name="Yang X."/>
            <person name="Qi J."/>
            <person name="Lv H."/>
        </authorList>
    </citation>
    <scope>NUCLEOTIDE SEQUENCE [LARGE SCALE GENOMIC DNA]</scope>
    <source>
        <strain evidence="3 4">FIM1</strain>
    </source>
</reference>
<name>A0ABX6F2L6_KLUMA</name>
<evidence type="ECO:0000313" key="4">
    <source>
        <dbReference type="Proteomes" id="UP000422736"/>
    </source>
</evidence>
<feature type="compositionally biased region" description="Basic and acidic residues" evidence="1">
    <location>
        <begin position="429"/>
        <end position="438"/>
    </location>
</feature>
<dbReference type="InterPro" id="IPR059025">
    <property type="entry name" value="STB6_N"/>
</dbReference>
<feature type="domain" description="STB6-like N-terminal" evidence="2">
    <location>
        <begin position="26"/>
        <end position="163"/>
    </location>
</feature>
<evidence type="ECO:0000256" key="1">
    <source>
        <dbReference type="SAM" id="MobiDB-lite"/>
    </source>
</evidence>
<dbReference type="Pfam" id="PF25995">
    <property type="entry name" value="STB6_N"/>
    <property type="match status" value="1"/>
</dbReference>
<evidence type="ECO:0000313" key="3">
    <source>
        <dbReference type="EMBL" id="QGN17369.1"/>
    </source>
</evidence>
<gene>
    <name evidence="3" type="primary">STB2</name>
    <name evidence="3" type="ORF">FIM1_4101</name>
</gene>
<dbReference type="Proteomes" id="UP000422736">
    <property type="component" value="Chromosome 6"/>
</dbReference>